<dbReference type="InterPro" id="IPR045864">
    <property type="entry name" value="aa-tRNA-synth_II/BPL/LPL"/>
</dbReference>
<name>A0ABM8HT76_9BACT</name>
<feature type="binding site" evidence="15">
    <location>
        <position position="468"/>
    </location>
    <ligand>
        <name>Mg(2+)</name>
        <dbReference type="ChEBI" id="CHEBI:18420"/>
        <note>shared with alpha subunit</note>
    </ligand>
</feature>
<evidence type="ECO:0000256" key="9">
    <source>
        <dbReference type="ARBA" id="ARBA00022840"/>
    </source>
</evidence>
<dbReference type="InterPro" id="IPR033714">
    <property type="entry name" value="tRNA_bind_bactPheRS"/>
</dbReference>
<dbReference type="PANTHER" id="PTHR10947:SF0">
    <property type="entry name" value="PHENYLALANINE--TRNA LIGASE BETA SUBUNIT"/>
    <property type="match status" value="1"/>
</dbReference>
<dbReference type="Proteomes" id="UP001319827">
    <property type="component" value="Chromosome"/>
</dbReference>
<dbReference type="Pfam" id="PF03147">
    <property type="entry name" value="FDX-ACB"/>
    <property type="match status" value="1"/>
</dbReference>
<keyword evidence="21" id="KW-1185">Reference proteome</keyword>
<dbReference type="Gene3D" id="2.40.50.140">
    <property type="entry name" value="Nucleic acid-binding proteins"/>
    <property type="match status" value="1"/>
</dbReference>
<dbReference type="PROSITE" id="PS51483">
    <property type="entry name" value="B5"/>
    <property type="match status" value="1"/>
</dbReference>
<dbReference type="InterPro" id="IPR004532">
    <property type="entry name" value="Phe-tRNA-ligase_IIc_bsu_bact"/>
</dbReference>
<evidence type="ECO:0000256" key="3">
    <source>
        <dbReference type="ARBA" id="ARBA00011209"/>
    </source>
</evidence>
<keyword evidence="13 15" id="KW-0030">Aminoacyl-tRNA synthetase</keyword>
<dbReference type="SMART" id="SM00874">
    <property type="entry name" value="B5"/>
    <property type="match status" value="1"/>
</dbReference>
<evidence type="ECO:0000256" key="11">
    <source>
        <dbReference type="ARBA" id="ARBA00022884"/>
    </source>
</evidence>
<accession>A0ABM8HT76</accession>
<feature type="domain" description="TRNA-binding" evidence="17">
    <location>
        <begin position="39"/>
        <end position="147"/>
    </location>
</feature>
<comment type="subunit">
    <text evidence="3 15">Tetramer of two alpha and two beta subunits.</text>
</comment>
<comment type="catalytic activity">
    <reaction evidence="14 15">
        <text>tRNA(Phe) + L-phenylalanine + ATP = L-phenylalanyl-tRNA(Phe) + AMP + diphosphate + H(+)</text>
        <dbReference type="Rhea" id="RHEA:19413"/>
        <dbReference type="Rhea" id="RHEA-COMP:9668"/>
        <dbReference type="Rhea" id="RHEA-COMP:9699"/>
        <dbReference type="ChEBI" id="CHEBI:15378"/>
        <dbReference type="ChEBI" id="CHEBI:30616"/>
        <dbReference type="ChEBI" id="CHEBI:33019"/>
        <dbReference type="ChEBI" id="CHEBI:58095"/>
        <dbReference type="ChEBI" id="CHEBI:78442"/>
        <dbReference type="ChEBI" id="CHEBI:78531"/>
        <dbReference type="ChEBI" id="CHEBI:456215"/>
        <dbReference type="EC" id="6.1.1.20"/>
    </reaction>
</comment>
<feature type="domain" description="B5" evidence="19">
    <location>
        <begin position="401"/>
        <end position="480"/>
    </location>
</feature>
<keyword evidence="6 15" id="KW-0436">Ligase</keyword>
<dbReference type="SUPFAM" id="SSF56037">
    <property type="entry name" value="PheT/TilS domain"/>
    <property type="match status" value="1"/>
</dbReference>
<organism evidence="20 21">
    <name type="scientific">Desulfuromonas versatilis</name>
    <dbReference type="NCBI Taxonomy" id="2802975"/>
    <lineage>
        <taxon>Bacteria</taxon>
        <taxon>Pseudomonadati</taxon>
        <taxon>Thermodesulfobacteriota</taxon>
        <taxon>Desulfuromonadia</taxon>
        <taxon>Desulfuromonadales</taxon>
        <taxon>Desulfuromonadaceae</taxon>
        <taxon>Desulfuromonas</taxon>
    </lineage>
</organism>
<dbReference type="NCBIfam" id="TIGR00472">
    <property type="entry name" value="pheT_bact"/>
    <property type="match status" value="1"/>
</dbReference>
<feature type="binding site" evidence="15">
    <location>
        <position position="458"/>
    </location>
    <ligand>
        <name>Mg(2+)</name>
        <dbReference type="ChEBI" id="CHEBI:18420"/>
        <note>shared with alpha subunit</note>
    </ligand>
</feature>
<keyword evidence="7 15" id="KW-0479">Metal-binding</keyword>
<dbReference type="HAMAP" id="MF_00283">
    <property type="entry name" value="Phe_tRNA_synth_beta1"/>
    <property type="match status" value="1"/>
</dbReference>
<keyword evidence="4 15" id="KW-0963">Cytoplasm</keyword>
<comment type="similarity">
    <text evidence="2 15">Belongs to the phenylalanyl-tRNA synthetase beta subunit family. Type 1 subfamily.</text>
</comment>
<dbReference type="RefSeq" id="WP_221248530.1">
    <property type="nucleotide sequence ID" value="NZ_AP024355.1"/>
</dbReference>
<dbReference type="SUPFAM" id="SSF54991">
    <property type="entry name" value="Anticodon-binding domain of PheRS"/>
    <property type="match status" value="1"/>
</dbReference>
<feature type="domain" description="FDX-ACB" evidence="18">
    <location>
        <begin position="711"/>
        <end position="804"/>
    </location>
</feature>
<evidence type="ECO:0000313" key="21">
    <source>
        <dbReference type="Proteomes" id="UP001319827"/>
    </source>
</evidence>
<dbReference type="SMART" id="SM00873">
    <property type="entry name" value="B3_4"/>
    <property type="match status" value="1"/>
</dbReference>
<feature type="binding site" evidence="15">
    <location>
        <position position="464"/>
    </location>
    <ligand>
        <name>Mg(2+)</name>
        <dbReference type="ChEBI" id="CHEBI:18420"/>
        <note>shared with alpha subunit</note>
    </ligand>
</feature>
<dbReference type="SMART" id="SM00896">
    <property type="entry name" value="FDX-ACB"/>
    <property type="match status" value="1"/>
</dbReference>
<dbReference type="CDD" id="cd02796">
    <property type="entry name" value="tRNA_bind_bactPheRS"/>
    <property type="match status" value="1"/>
</dbReference>
<proteinExistence type="inferred from homology"/>
<dbReference type="InterPro" id="IPR045060">
    <property type="entry name" value="Phe-tRNA-ligase_IIc_bsu"/>
</dbReference>
<dbReference type="Pfam" id="PF17759">
    <property type="entry name" value="tRNA_synthFbeta"/>
    <property type="match status" value="1"/>
</dbReference>
<dbReference type="SUPFAM" id="SSF55681">
    <property type="entry name" value="Class II aaRS and biotin synthetases"/>
    <property type="match status" value="1"/>
</dbReference>
<dbReference type="InterPro" id="IPR041616">
    <property type="entry name" value="PheRS_beta_core"/>
</dbReference>
<evidence type="ECO:0000256" key="7">
    <source>
        <dbReference type="ARBA" id="ARBA00022723"/>
    </source>
</evidence>
<keyword evidence="8 15" id="KW-0547">Nucleotide-binding</keyword>
<keyword evidence="11 16" id="KW-0694">RNA-binding</keyword>
<reference evidence="20 21" key="1">
    <citation type="journal article" date="2016" name="C (Basel)">
        <title>Selective Growth of and Electricity Production by Marine Exoelectrogenic Bacteria in Self-Aggregated Hydrogel of Microbially Reduced Graphene Oxide.</title>
        <authorList>
            <person name="Yoshida N."/>
            <person name="Goto Y."/>
            <person name="Miyata Y."/>
        </authorList>
    </citation>
    <scope>NUCLEOTIDE SEQUENCE [LARGE SCALE GENOMIC DNA]</scope>
    <source>
        <strain evidence="20 21">NIT-T3</strain>
    </source>
</reference>
<dbReference type="GO" id="GO:0016874">
    <property type="term" value="F:ligase activity"/>
    <property type="evidence" value="ECO:0007669"/>
    <property type="project" value="UniProtKB-KW"/>
</dbReference>
<dbReference type="CDD" id="cd00769">
    <property type="entry name" value="PheRS_beta_core"/>
    <property type="match status" value="1"/>
</dbReference>
<dbReference type="PROSITE" id="PS50886">
    <property type="entry name" value="TRBD"/>
    <property type="match status" value="1"/>
</dbReference>
<gene>
    <name evidence="15 20" type="primary">pheT</name>
    <name evidence="20" type="ORF">DESUT3_21720</name>
</gene>
<evidence type="ECO:0000256" key="13">
    <source>
        <dbReference type="ARBA" id="ARBA00023146"/>
    </source>
</evidence>
<dbReference type="PROSITE" id="PS51447">
    <property type="entry name" value="FDX_ACB"/>
    <property type="match status" value="1"/>
</dbReference>
<evidence type="ECO:0000256" key="10">
    <source>
        <dbReference type="ARBA" id="ARBA00022842"/>
    </source>
</evidence>
<dbReference type="InterPro" id="IPR005146">
    <property type="entry name" value="B3/B4_tRNA-bd"/>
</dbReference>
<evidence type="ECO:0000256" key="2">
    <source>
        <dbReference type="ARBA" id="ARBA00008653"/>
    </source>
</evidence>
<dbReference type="Gene3D" id="3.30.70.380">
    <property type="entry name" value="Ferrodoxin-fold anticodon-binding domain"/>
    <property type="match status" value="1"/>
</dbReference>
<dbReference type="InterPro" id="IPR020825">
    <property type="entry name" value="Phe-tRNA_synthase-like_B3/B4"/>
</dbReference>
<reference evidence="20 21" key="2">
    <citation type="journal article" date="2021" name="Int. J. Syst. Evol. Microbiol.">
        <title>Isolation and Polyphasic Characterization of Desulfuromonas versatilis sp. Nov., an Electrogenic Bacteria Capable of Versatile Metabolism Isolated from a Graphene Oxide-Reducing Enrichment Culture.</title>
        <authorList>
            <person name="Xie L."/>
            <person name="Yoshida N."/>
            <person name="Ishii S."/>
            <person name="Meng L."/>
        </authorList>
    </citation>
    <scope>NUCLEOTIDE SEQUENCE [LARGE SCALE GENOMIC DNA]</scope>
    <source>
        <strain evidence="20 21">NIT-T3</strain>
    </source>
</reference>
<evidence type="ECO:0000256" key="15">
    <source>
        <dbReference type="HAMAP-Rule" id="MF_00283"/>
    </source>
</evidence>
<evidence type="ECO:0000256" key="14">
    <source>
        <dbReference type="ARBA" id="ARBA00049255"/>
    </source>
</evidence>
<dbReference type="SUPFAM" id="SSF50249">
    <property type="entry name" value="Nucleic acid-binding proteins"/>
    <property type="match status" value="1"/>
</dbReference>
<dbReference type="InterPro" id="IPR009061">
    <property type="entry name" value="DNA-bd_dom_put_sf"/>
</dbReference>
<dbReference type="InterPro" id="IPR005121">
    <property type="entry name" value="Fdx_antiC-bd"/>
</dbReference>
<dbReference type="InterPro" id="IPR036690">
    <property type="entry name" value="Fdx_antiC-bd_sf"/>
</dbReference>
<dbReference type="Gene3D" id="3.50.40.10">
    <property type="entry name" value="Phenylalanyl-trna Synthetase, Chain B, domain 3"/>
    <property type="match status" value="1"/>
</dbReference>
<dbReference type="Pfam" id="PF03483">
    <property type="entry name" value="B3_4"/>
    <property type="match status" value="1"/>
</dbReference>
<comment type="cofactor">
    <cofactor evidence="15">
        <name>Mg(2+)</name>
        <dbReference type="ChEBI" id="CHEBI:18420"/>
    </cofactor>
    <text evidence="15">Binds 2 magnesium ions per tetramer.</text>
</comment>
<dbReference type="InterPro" id="IPR005147">
    <property type="entry name" value="tRNA_synthase_B5-dom"/>
</dbReference>
<evidence type="ECO:0000259" key="17">
    <source>
        <dbReference type="PROSITE" id="PS50886"/>
    </source>
</evidence>
<evidence type="ECO:0000256" key="16">
    <source>
        <dbReference type="PROSITE-ProRule" id="PRU00209"/>
    </source>
</evidence>
<evidence type="ECO:0000256" key="12">
    <source>
        <dbReference type="ARBA" id="ARBA00022917"/>
    </source>
</evidence>
<evidence type="ECO:0000256" key="5">
    <source>
        <dbReference type="ARBA" id="ARBA00022555"/>
    </source>
</evidence>
<keyword evidence="5 16" id="KW-0820">tRNA-binding</keyword>
<dbReference type="EMBL" id="AP024355">
    <property type="protein sequence ID" value="BCR05103.1"/>
    <property type="molecule type" value="Genomic_DNA"/>
</dbReference>
<dbReference type="InterPro" id="IPR012340">
    <property type="entry name" value="NA-bd_OB-fold"/>
</dbReference>
<dbReference type="NCBIfam" id="NF045760">
    <property type="entry name" value="YtpR"/>
    <property type="match status" value="1"/>
</dbReference>
<dbReference type="Gene3D" id="3.30.930.10">
    <property type="entry name" value="Bira Bifunctional Protein, Domain 2"/>
    <property type="match status" value="1"/>
</dbReference>
<dbReference type="Pfam" id="PF03484">
    <property type="entry name" value="B5"/>
    <property type="match status" value="1"/>
</dbReference>
<evidence type="ECO:0000256" key="6">
    <source>
        <dbReference type="ARBA" id="ARBA00022598"/>
    </source>
</evidence>
<dbReference type="EC" id="6.1.1.20" evidence="15"/>
<evidence type="ECO:0000256" key="8">
    <source>
        <dbReference type="ARBA" id="ARBA00022741"/>
    </source>
</evidence>
<dbReference type="InterPro" id="IPR002547">
    <property type="entry name" value="tRNA-bd_dom"/>
</dbReference>
<evidence type="ECO:0000259" key="19">
    <source>
        <dbReference type="PROSITE" id="PS51483"/>
    </source>
</evidence>
<keyword evidence="10 15" id="KW-0460">Magnesium</keyword>
<dbReference type="Pfam" id="PF01588">
    <property type="entry name" value="tRNA_bind"/>
    <property type="match status" value="1"/>
</dbReference>
<dbReference type="SUPFAM" id="SSF46955">
    <property type="entry name" value="Putative DNA-binding domain"/>
    <property type="match status" value="1"/>
</dbReference>
<evidence type="ECO:0000256" key="1">
    <source>
        <dbReference type="ARBA" id="ARBA00004496"/>
    </source>
</evidence>
<comment type="subcellular location">
    <subcellularLocation>
        <location evidence="1 15">Cytoplasm</location>
    </subcellularLocation>
</comment>
<evidence type="ECO:0000313" key="20">
    <source>
        <dbReference type="EMBL" id="BCR05103.1"/>
    </source>
</evidence>
<dbReference type="Gene3D" id="3.30.56.10">
    <property type="match status" value="2"/>
</dbReference>
<evidence type="ECO:0000259" key="18">
    <source>
        <dbReference type="PROSITE" id="PS51447"/>
    </source>
</evidence>
<keyword evidence="12 15" id="KW-0648">Protein biosynthesis</keyword>
<feature type="binding site" evidence="15">
    <location>
        <position position="467"/>
    </location>
    <ligand>
        <name>Mg(2+)</name>
        <dbReference type="ChEBI" id="CHEBI:18420"/>
        <note>shared with alpha subunit</note>
    </ligand>
</feature>
<sequence length="804" mass="88207">MIVTYNWLKEFVDFDLSPEELSHRLTMAGLEVDAMEKLGDGLDSVIVARLAAVDSHPDADRLTVCRVETGTDTVQVVCGAKNHRAGDLVAFAQVGSVLPGDFKIKKSKIRGQESMGMLCSEKELGLAEESEGIMILPPGLALGKPVMAALGLKDVRYEIGLTPNRPDCLSVVGVAREVAAMVGAPLGLPKFELVENGDDIRGQSSVTVDEPGLCPRYSARLIRGVKIGPSPEWMVRKLQTVGMRSINNVVDVTNFVLMELGHPLHAFDYNLLRGGRIVVRRAGEGEAFTTLDDKQHVLEAGDLTICDAEGPVALAGIMGGQNSEVQPDSVDILLEAAYFNPATIRRTSKRLGIHTESSHRFERGADVNMARVALDRAAALIAELAGGTIARGAIDVYPSVLAERRLTITARKASEVLGLKIDALDIKQMLRSIGLGCELAIDREDGALYVTVPSFRPDLEREIDLIEEVARLGGYDRIPVTMPVGRSLCHLLPEHQRQVKSARDHMVKVGFSEVINYSFIAPAALERIGLDGQDPRRQMVKILNPLTEEQSVMRTTLVPSVLETVAGNLAYRSLDLRLVEVRPVFCVDPQEELPREKARLVAAMCGRREPEGWAQNGQTVDFYDLKGVIESLLEQFRVGSLVFDSSRSEPFLHPGKSCTLRVGDKILGTLGEVHPRVLGNFEIESPVYLADLDLEMVFSLAQSHPGFSQISKFPDVYRDTALLVDESVSAADLFEKIQGVKSKHIENVVLFDVYRGKGIPEGKKSMAIRVRYRSLEKTFTDEEIQAAHGRIVATLCRELNAEIR</sequence>
<evidence type="ECO:0000256" key="4">
    <source>
        <dbReference type="ARBA" id="ARBA00022490"/>
    </source>
</evidence>
<keyword evidence="9 15" id="KW-0067">ATP-binding</keyword>
<protein>
    <recommendedName>
        <fullName evidence="15">Phenylalanine--tRNA ligase beta subunit</fullName>
        <ecNumber evidence="15">6.1.1.20</ecNumber>
    </recommendedName>
    <alternativeName>
        <fullName evidence="15">Phenylalanyl-tRNA synthetase beta subunit</fullName>
        <shortName evidence="15">PheRS</shortName>
    </alternativeName>
</protein>
<dbReference type="PANTHER" id="PTHR10947">
    <property type="entry name" value="PHENYLALANYL-TRNA SYNTHETASE BETA CHAIN AND LEUCINE-RICH REPEAT-CONTAINING PROTEIN 47"/>
    <property type="match status" value="1"/>
</dbReference>